<dbReference type="AlphaFoldDB" id="A2C702"/>
<dbReference type="InterPro" id="IPR056546">
    <property type="entry name" value="MreB_MamK-like"/>
</dbReference>
<evidence type="ECO:0000256" key="3">
    <source>
        <dbReference type="ARBA" id="ARBA00022490"/>
    </source>
</evidence>
<comment type="similarity">
    <text evidence="2">Belongs to the heat shock protein 70 family.</text>
</comment>
<keyword evidence="7" id="KW-0143">Chaperone</keyword>
<dbReference type="BioCyc" id="PMAR59922:G1G80-470-MONOMER"/>
<keyword evidence="4" id="KW-0547">Nucleotide-binding</keyword>
<dbReference type="Proteomes" id="UP000002274">
    <property type="component" value="Chromosome"/>
</dbReference>
<sequence length="541" mass="58673">MAMDMPPEGEEKLQVFQQVGTLAIDLGNTTTVVAFQAERAASPQLLDLPPISRRPGEVPSLIWAGQSNDPNPLVGQQVDEAGLVGQGHPSLSRDFKRWIGAPHPTKSDGSCLSPEQAGEILLQQIWRRLPPHIEVRRLVLTAPVESYRAYRTWLNQVCTTLPVEEIALVDEPTAAAMGAGLPPGSKLLVMDIGGSTIDLSLVALEGGEGRAAPIAQLLRFAGQDLQDSSKQALRCARVLGKAGLKLGGRDLDHWIANHLYPDVPLSETLLNAAERLKCRLSQVDLRAEATQLEIAADSEGNEVLPLRLCRRELEELLIARGFLNSLASLLNETLARGRGNGCELKDLQGVVAVGGGAQIPLVRSWLQQQTQPAPLLTPPPIEAVAVGALQLTPGVKVQDVLHRGVSLRCWDQRGGQHHWHPLFLAGQPWPTTAPLELVLAASRIDQLELEVVLAEPDINESHEVIYIDGMPTLQSKPAERKLHPWPGTCPTASLALQPPGQPGQDCLRLQFSIDDDAQLQMEGLDLRSGERLDKQKLGTVQ</sequence>
<dbReference type="Pfam" id="PF06723">
    <property type="entry name" value="MreB_Mbl"/>
    <property type="match status" value="1"/>
</dbReference>
<dbReference type="HOGENOM" id="CLU_038461_0_0_3"/>
<evidence type="ECO:0000256" key="6">
    <source>
        <dbReference type="ARBA" id="ARBA00023016"/>
    </source>
</evidence>
<dbReference type="Gene3D" id="3.30.420.40">
    <property type="match status" value="2"/>
</dbReference>
<dbReference type="KEGG" id="pmf:P9303_05101"/>
<gene>
    <name evidence="8" type="ordered locus">P9303_05101</name>
</gene>
<dbReference type="InterPro" id="IPR013126">
    <property type="entry name" value="Hsp_70_fam"/>
</dbReference>
<dbReference type="Pfam" id="PF00012">
    <property type="entry name" value="HSP70"/>
    <property type="match status" value="1"/>
</dbReference>
<dbReference type="PROSITE" id="PS00329">
    <property type="entry name" value="HSP70_2"/>
    <property type="match status" value="1"/>
</dbReference>
<protein>
    <submittedName>
        <fullName evidence="8">Putative DnaK-type molecular chaperone (HSP70 family)</fullName>
    </submittedName>
</protein>
<accession>A2C702</accession>
<evidence type="ECO:0000313" key="8">
    <source>
        <dbReference type="EMBL" id="ABM77262.1"/>
    </source>
</evidence>
<dbReference type="InterPro" id="IPR043129">
    <property type="entry name" value="ATPase_NBD"/>
</dbReference>
<organism evidence="8 9">
    <name type="scientific">Prochlorococcus marinus (strain MIT 9303)</name>
    <dbReference type="NCBI Taxonomy" id="59922"/>
    <lineage>
        <taxon>Bacteria</taxon>
        <taxon>Bacillati</taxon>
        <taxon>Cyanobacteriota</taxon>
        <taxon>Cyanophyceae</taxon>
        <taxon>Synechococcales</taxon>
        <taxon>Prochlorococcaceae</taxon>
        <taxon>Prochlorococcus</taxon>
    </lineage>
</organism>
<evidence type="ECO:0000256" key="2">
    <source>
        <dbReference type="ARBA" id="ARBA00007381"/>
    </source>
</evidence>
<dbReference type="EMBL" id="CP000554">
    <property type="protein sequence ID" value="ABM77262.1"/>
    <property type="molecule type" value="Genomic_DNA"/>
</dbReference>
<dbReference type="PANTHER" id="PTHR42749">
    <property type="entry name" value="CELL SHAPE-DETERMINING PROTEIN MREB"/>
    <property type="match status" value="1"/>
</dbReference>
<name>A2C702_PROM3</name>
<comment type="subcellular location">
    <subcellularLocation>
        <location evidence="1">Cytoplasm</location>
    </subcellularLocation>
</comment>
<keyword evidence="3" id="KW-0963">Cytoplasm</keyword>
<dbReference type="STRING" id="59922.P9303_05101"/>
<evidence type="ECO:0000313" key="9">
    <source>
        <dbReference type="Proteomes" id="UP000002274"/>
    </source>
</evidence>
<dbReference type="PANTHER" id="PTHR42749:SF1">
    <property type="entry name" value="CELL SHAPE-DETERMINING PROTEIN MREB"/>
    <property type="match status" value="1"/>
</dbReference>
<reference evidence="8 9" key="1">
    <citation type="journal article" date="2007" name="PLoS Genet.">
        <title>Patterns and implications of gene gain and loss in the evolution of Prochlorococcus.</title>
        <authorList>
            <person name="Kettler G.C."/>
            <person name="Martiny A.C."/>
            <person name="Huang K."/>
            <person name="Zucker J."/>
            <person name="Coleman M.L."/>
            <person name="Rodrigue S."/>
            <person name="Chen F."/>
            <person name="Lapidus A."/>
            <person name="Ferriera S."/>
            <person name="Johnson J."/>
            <person name="Steglich C."/>
            <person name="Church G.M."/>
            <person name="Richardson P."/>
            <person name="Chisholm S.W."/>
        </authorList>
    </citation>
    <scope>NUCLEOTIDE SEQUENCE [LARGE SCALE GENOMIC DNA]</scope>
    <source>
        <strain evidence="8 9">MIT 9303</strain>
    </source>
</reference>
<evidence type="ECO:0000256" key="7">
    <source>
        <dbReference type="ARBA" id="ARBA00023186"/>
    </source>
</evidence>
<dbReference type="GO" id="GO:0140662">
    <property type="term" value="F:ATP-dependent protein folding chaperone"/>
    <property type="evidence" value="ECO:0007669"/>
    <property type="project" value="InterPro"/>
</dbReference>
<dbReference type="GO" id="GO:0005524">
    <property type="term" value="F:ATP binding"/>
    <property type="evidence" value="ECO:0007669"/>
    <property type="project" value="UniProtKB-KW"/>
</dbReference>
<keyword evidence="5" id="KW-0067">ATP-binding</keyword>
<evidence type="ECO:0000256" key="4">
    <source>
        <dbReference type="ARBA" id="ARBA00022741"/>
    </source>
</evidence>
<dbReference type="GO" id="GO:0005737">
    <property type="term" value="C:cytoplasm"/>
    <property type="evidence" value="ECO:0007669"/>
    <property type="project" value="UniProtKB-SubCell"/>
</dbReference>
<evidence type="ECO:0000256" key="1">
    <source>
        <dbReference type="ARBA" id="ARBA00004496"/>
    </source>
</evidence>
<dbReference type="Gene3D" id="3.90.640.10">
    <property type="entry name" value="Actin, Chain A, domain 4"/>
    <property type="match status" value="1"/>
</dbReference>
<dbReference type="InterPro" id="IPR018181">
    <property type="entry name" value="Heat_shock_70_CS"/>
</dbReference>
<evidence type="ECO:0000256" key="5">
    <source>
        <dbReference type="ARBA" id="ARBA00022840"/>
    </source>
</evidence>
<dbReference type="SUPFAM" id="SSF53067">
    <property type="entry name" value="Actin-like ATPase domain"/>
    <property type="match status" value="2"/>
</dbReference>
<proteinExistence type="inferred from homology"/>
<keyword evidence="6" id="KW-0346">Stress response</keyword>
<dbReference type="RefSeq" id="WP_011825185.1">
    <property type="nucleotide sequence ID" value="NC_008820.1"/>
</dbReference>